<dbReference type="Proteomes" id="UP000323946">
    <property type="component" value="Unassembled WGS sequence"/>
</dbReference>
<evidence type="ECO:0000256" key="1">
    <source>
        <dbReference type="ARBA" id="ARBA00004953"/>
    </source>
</evidence>
<dbReference type="OrthoDB" id="5183775at2"/>
<name>A0A5M7BRM7_SACHI</name>
<dbReference type="PANTHER" id="PTHR36925:SF1">
    <property type="entry name" value="COBALT-PRECORRIN-6A REDUCTASE"/>
    <property type="match status" value="1"/>
</dbReference>
<keyword evidence="5" id="KW-1185">Reference proteome</keyword>
<evidence type="ECO:0000256" key="2">
    <source>
        <dbReference type="ARBA" id="ARBA00022573"/>
    </source>
</evidence>
<dbReference type="Pfam" id="PF02571">
    <property type="entry name" value="CbiJ"/>
    <property type="match status" value="1"/>
</dbReference>
<comment type="pathway">
    <text evidence="1">Cofactor biosynthesis; adenosylcobalamin biosynthesis.</text>
</comment>
<dbReference type="SMR" id="A0A5M7BRM7"/>
<keyword evidence="2" id="KW-0169">Cobalamin biosynthesis</keyword>
<dbReference type="UniPathway" id="UPA00148"/>
<dbReference type="AlphaFoldDB" id="A0A5M7BRM7"/>
<dbReference type="EMBL" id="VWPH01000007">
    <property type="protein sequence ID" value="KAA5832472.1"/>
    <property type="molecule type" value="Genomic_DNA"/>
</dbReference>
<evidence type="ECO:0000313" key="4">
    <source>
        <dbReference type="EMBL" id="KAA5832472.1"/>
    </source>
</evidence>
<dbReference type="InterPro" id="IPR003723">
    <property type="entry name" value="Precorrin-6x_reduct"/>
</dbReference>
<sequence length="253" mass="26795">MRFGTRRVLVLGGTGEARRLAGKLAGRPDLHVTSSLAGRVREPQLPPGEVRIGGFGGVDGLADWLRSEDVAAVVDATHPFARTITDNAVAAARRAGCPLLVLRRPAWEPVAGDDWRPVPSMAAAAALLPELGERIFLTTGRQGLAHFAGLDLQFLVRAVDPPEPPLPPRTTVLLARGPFSVEDELALLREHRVDALVSKNSGGSMTSAKLVAARELGLPVVMVQRPPRPDAPSAGTVEQAAAWLDAVLRDHAG</sequence>
<organism evidence="4 5">
    <name type="scientific">Saccharopolyspora hirsuta</name>
    <dbReference type="NCBI Taxonomy" id="1837"/>
    <lineage>
        <taxon>Bacteria</taxon>
        <taxon>Bacillati</taxon>
        <taxon>Actinomycetota</taxon>
        <taxon>Actinomycetes</taxon>
        <taxon>Pseudonocardiales</taxon>
        <taxon>Pseudonocardiaceae</taxon>
        <taxon>Saccharopolyspora</taxon>
    </lineage>
</organism>
<dbReference type="PANTHER" id="PTHR36925">
    <property type="entry name" value="COBALT-PRECORRIN-6A REDUCTASE"/>
    <property type="match status" value="1"/>
</dbReference>
<dbReference type="NCBIfam" id="TIGR00715">
    <property type="entry name" value="precor6x_red"/>
    <property type="match status" value="1"/>
</dbReference>
<dbReference type="GO" id="GO:0016994">
    <property type="term" value="F:precorrin-6A reductase activity"/>
    <property type="evidence" value="ECO:0007669"/>
    <property type="project" value="InterPro"/>
</dbReference>
<evidence type="ECO:0000313" key="5">
    <source>
        <dbReference type="Proteomes" id="UP000323946"/>
    </source>
</evidence>
<dbReference type="EC" id="1.3.1.106" evidence="4"/>
<reference evidence="4 5" key="1">
    <citation type="submission" date="2019-09" db="EMBL/GenBank/DDBJ databases">
        <title>Draft genome sequence of the thermophilic Saccharopolyspora hirsuta VKM Ac-666T.</title>
        <authorList>
            <person name="Lobastova T.G."/>
            <person name="Fokina V."/>
            <person name="Bragin E.Y."/>
            <person name="Shtratnikova V.Y."/>
            <person name="Starodumova I.P."/>
            <person name="Tarlachkov S.V."/>
            <person name="Donova M.V."/>
        </authorList>
    </citation>
    <scope>NUCLEOTIDE SEQUENCE [LARGE SCALE GENOMIC DNA]</scope>
    <source>
        <strain evidence="4 5">VKM Ac-666</strain>
    </source>
</reference>
<proteinExistence type="predicted"/>
<dbReference type="GO" id="GO:0009236">
    <property type="term" value="P:cobalamin biosynthetic process"/>
    <property type="evidence" value="ECO:0007669"/>
    <property type="project" value="UniProtKB-UniPathway"/>
</dbReference>
<protein>
    <submittedName>
        <fullName evidence="4">Cobalt-precorrin-6A reductase</fullName>
        <ecNumber evidence="4">1.3.1.106</ecNumber>
    </submittedName>
</protein>
<dbReference type="NCBIfam" id="NF005968">
    <property type="entry name" value="PRK08057.1-2"/>
    <property type="match status" value="1"/>
</dbReference>
<keyword evidence="3 4" id="KW-0560">Oxidoreductase</keyword>
<comment type="caution">
    <text evidence="4">The sequence shown here is derived from an EMBL/GenBank/DDBJ whole genome shotgun (WGS) entry which is preliminary data.</text>
</comment>
<gene>
    <name evidence="4" type="ORF">F1721_15805</name>
</gene>
<dbReference type="PROSITE" id="PS51014">
    <property type="entry name" value="COBK_CBIJ"/>
    <property type="match status" value="1"/>
</dbReference>
<accession>A0A5M7BRM7</accession>
<evidence type="ECO:0000256" key="3">
    <source>
        <dbReference type="ARBA" id="ARBA00023002"/>
    </source>
</evidence>